<dbReference type="InParanoid" id="E9FR92"/>
<name>E9FR92_DAPPU</name>
<proteinExistence type="predicted"/>
<dbReference type="AlphaFoldDB" id="E9FR92"/>
<dbReference type="Proteomes" id="UP000000305">
    <property type="component" value="Unassembled WGS sequence"/>
</dbReference>
<dbReference type="EMBL" id="GL732523">
    <property type="protein sequence ID" value="EFX90236.1"/>
    <property type="molecule type" value="Genomic_DNA"/>
</dbReference>
<keyword evidence="2" id="KW-1185">Reference proteome</keyword>
<evidence type="ECO:0000313" key="2">
    <source>
        <dbReference type="Proteomes" id="UP000000305"/>
    </source>
</evidence>
<dbReference type="KEGG" id="dpx:DAPPUDRAFT_232590"/>
<reference evidence="1 2" key="1">
    <citation type="journal article" date="2011" name="Science">
        <title>The ecoresponsive genome of Daphnia pulex.</title>
        <authorList>
            <person name="Colbourne J.K."/>
            <person name="Pfrender M.E."/>
            <person name="Gilbert D."/>
            <person name="Thomas W.K."/>
            <person name="Tucker A."/>
            <person name="Oakley T.H."/>
            <person name="Tokishita S."/>
            <person name="Aerts A."/>
            <person name="Arnold G.J."/>
            <person name="Basu M.K."/>
            <person name="Bauer D.J."/>
            <person name="Caceres C.E."/>
            <person name="Carmel L."/>
            <person name="Casola C."/>
            <person name="Choi J.H."/>
            <person name="Detter J.C."/>
            <person name="Dong Q."/>
            <person name="Dusheyko S."/>
            <person name="Eads B.D."/>
            <person name="Frohlich T."/>
            <person name="Geiler-Samerotte K.A."/>
            <person name="Gerlach D."/>
            <person name="Hatcher P."/>
            <person name="Jogdeo S."/>
            <person name="Krijgsveld J."/>
            <person name="Kriventseva E.V."/>
            <person name="Kultz D."/>
            <person name="Laforsch C."/>
            <person name="Lindquist E."/>
            <person name="Lopez J."/>
            <person name="Manak J.R."/>
            <person name="Muller J."/>
            <person name="Pangilinan J."/>
            <person name="Patwardhan R.P."/>
            <person name="Pitluck S."/>
            <person name="Pritham E.J."/>
            <person name="Rechtsteiner A."/>
            <person name="Rho M."/>
            <person name="Rogozin I.B."/>
            <person name="Sakarya O."/>
            <person name="Salamov A."/>
            <person name="Schaack S."/>
            <person name="Shapiro H."/>
            <person name="Shiga Y."/>
            <person name="Skalitzky C."/>
            <person name="Smith Z."/>
            <person name="Souvorov A."/>
            <person name="Sung W."/>
            <person name="Tang Z."/>
            <person name="Tsuchiya D."/>
            <person name="Tu H."/>
            <person name="Vos H."/>
            <person name="Wang M."/>
            <person name="Wolf Y.I."/>
            <person name="Yamagata H."/>
            <person name="Yamada T."/>
            <person name="Ye Y."/>
            <person name="Shaw J.R."/>
            <person name="Andrews J."/>
            <person name="Crease T.J."/>
            <person name="Tang H."/>
            <person name="Lucas S.M."/>
            <person name="Robertson H.M."/>
            <person name="Bork P."/>
            <person name="Koonin E.V."/>
            <person name="Zdobnov E.M."/>
            <person name="Grigoriev I.V."/>
            <person name="Lynch M."/>
            <person name="Boore J.L."/>
        </authorList>
    </citation>
    <scope>NUCLEOTIDE SEQUENCE [LARGE SCALE GENOMIC DNA]</scope>
</reference>
<dbReference type="HOGENOM" id="CLU_2887971_0_0_1"/>
<organism evidence="1 2">
    <name type="scientific">Daphnia pulex</name>
    <name type="common">Water flea</name>
    <dbReference type="NCBI Taxonomy" id="6669"/>
    <lineage>
        <taxon>Eukaryota</taxon>
        <taxon>Metazoa</taxon>
        <taxon>Ecdysozoa</taxon>
        <taxon>Arthropoda</taxon>
        <taxon>Crustacea</taxon>
        <taxon>Branchiopoda</taxon>
        <taxon>Diplostraca</taxon>
        <taxon>Cladocera</taxon>
        <taxon>Anomopoda</taxon>
        <taxon>Daphniidae</taxon>
        <taxon>Daphnia</taxon>
    </lineage>
</organism>
<evidence type="ECO:0000313" key="1">
    <source>
        <dbReference type="EMBL" id="EFX90236.1"/>
    </source>
</evidence>
<accession>E9FR92</accession>
<protein>
    <submittedName>
        <fullName evidence="1">Uncharacterized protein</fullName>
    </submittedName>
</protein>
<gene>
    <name evidence="1" type="ORF">DAPPUDRAFT_232590</name>
</gene>
<sequence>MTTQRHAQIMKAVLTSIVVLPMFNHNLSHIYLARAINEFTSDIGYTLRLSIMSKSVEMSLDSR</sequence>